<gene>
    <name evidence="1" type="ORF">DBRI00130_LOCUS21581</name>
</gene>
<dbReference type="AlphaFoldDB" id="A0A7S4RPM2"/>
<accession>A0A7S4RPM2</accession>
<name>A0A7S4RPM2_9STRA</name>
<proteinExistence type="predicted"/>
<reference evidence="1" key="1">
    <citation type="submission" date="2021-01" db="EMBL/GenBank/DDBJ databases">
        <authorList>
            <person name="Corre E."/>
            <person name="Pelletier E."/>
            <person name="Niang G."/>
            <person name="Scheremetjew M."/>
            <person name="Finn R."/>
            <person name="Kale V."/>
            <person name="Holt S."/>
            <person name="Cochrane G."/>
            <person name="Meng A."/>
            <person name="Brown T."/>
            <person name="Cohen L."/>
        </authorList>
    </citation>
    <scope>NUCLEOTIDE SEQUENCE</scope>
    <source>
        <strain evidence="1">GSO104</strain>
    </source>
</reference>
<dbReference type="InterPro" id="IPR029058">
    <property type="entry name" value="AB_hydrolase_fold"/>
</dbReference>
<evidence type="ECO:0008006" key="2">
    <source>
        <dbReference type="Google" id="ProtNLM"/>
    </source>
</evidence>
<dbReference type="EMBL" id="HBNS01027465">
    <property type="protein sequence ID" value="CAE4619957.1"/>
    <property type="molecule type" value="Transcribed_RNA"/>
</dbReference>
<organism evidence="1">
    <name type="scientific">Ditylum brightwellii</name>
    <dbReference type="NCBI Taxonomy" id="49249"/>
    <lineage>
        <taxon>Eukaryota</taxon>
        <taxon>Sar</taxon>
        <taxon>Stramenopiles</taxon>
        <taxon>Ochrophyta</taxon>
        <taxon>Bacillariophyta</taxon>
        <taxon>Mediophyceae</taxon>
        <taxon>Lithodesmiophycidae</taxon>
        <taxon>Lithodesmiales</taxon>
        <taxon>Lithodesmiaceae</taxon>
        <taxon>Ditylum</taxon>
    </lineage>
</organism>
<dbReference type="Gene3D" id="3.40.50.1820">
    <property type="entry name" value="alpha/beta hydrolase"/>
    <property type="match status" value="1"/>
</dbReference>
<sequence>MAEEDTEALLEVLRESDDDASTLEQRFRITHQCRTQHMPAPLVDALKHAGAVWRDTVVIQNYVATPPSEQAVTMPPAMAMRGEYDCVNERCLDEWKGVFNHNMVELRTLEGCSHHGLLERGTFYGETLDNFFSKHDR</sequence>
<protein>
    <recommendedName>
        <fullName evidence="2">AB hydrolase-1 domain-containing protein</fullName>
    </recommendedName>
</protein>
<evidence type="ECO:0000313" key="1">
    <source>
        <dbReference type="EMBL" id="CAE4619957.1"/>
    </source>
</evidence>